<organism evidence="2 3">
    <name type="scientific">Paraburkholderia terrae</name>
    <dbReference type="NCBI Taxonomy" id="311230"/>
    <lineage>
        <taxon>Bacteria</taxon>
        <taxon>Pseudomonadati</taxon>
        <taxon>Pseudomonadota</taxon>
        <taxon>Betaproteobacteria</taxon>
        <taxon>Burkholderiales</taxon>
        <taxon>Burkholderiaceae</taxon>
        <taxon>Paraburkholderia</taxon>
    </lineage>
</organism>
<evidence type="ECO:0000313" key="3">
    <source>
        <dbReference type="Proteomes" id="UP000243502"/>
    </source>
</evidence>
<feature type="transmembrane region" description="Helical" evidence="1">
    <location>
        <begin position="306"/>
        <end position="339"/>
    </location>
</feature>
<proteinExistence type="predicted"/>
<keyword evidence="1" id="KW-0472">Membrane</keyword>
<evidence type="ECO:0008006" key="4">
    <source>
        <dbReference type="Google" id="ProtNLM"/>
    </source>
</evidence>
<feature type="transmembrane region" description="Helical" evidence="1">
    <location>
        <begin position="386"/>
        <end position="406"/>
    </location>
</feature>
<dbReference type="Proteomes" id="UP000243502">
    <property type="component" value="Chromosome 3"/>
</dbReference>
<keyword evidence="1" id="KW-1133">Transmembrane helix</keyword>
<keyword evidence="1" id="KW-0812">Transmembrane</keyword>
<dbReference type="EMBL" id="CP026113">
    <property type="protein sequence ID" value="AUT64941.1"/>
    <property type="molecule type" value="Genomic_DNA"/>
</dbReference>
<feature type="transmembrane region" description="Helical" evidence="1">
    <location>
        <begin position="108"/>
        <end position="129"/>
    </location>
</feature>
<accession>A0A2I8F0D1</accession>
<gene>
    <name evidence="2" type="ORF">C2L65_35640</name>
</gene>
<sequence length="434" mass="46700">MKVPESSPRSADVRAEDDVQYLAPRIVADIDHCWDMLSYGAQNGRLLDEGDVAVFSRARVAQRNHMWDPAIESEFYAAMSRIAHSVAPVVAATASANARISARRAIRVYTVLAVVLSFFVVLLSCVLLISSQIAGDVTAIVKRNDAAALSLHNNLQALAAMDIRDENAVVEARSQLALQIQGELQSFATNNRQLFTDVSRINWATTAIGAGAIRNPYQQTCPGDKSVIRRGGNDRSPGASEQVDARQTGDWQCDTEIARQVLEVAPTSLVAPSNEGRDAHPPNVQDTVNQGFQKIAVYQDIRAMALYANAIILSLVGAVLGFILPILYAWLGACAAILGRLRADSLANTFHPDISKVANRAHVASAVIIGIAIGLFSGLREGGTDVSPLAIAFFAGYVSNKFFFLVDRLVQLSLPGDPGQRPSEVPAPPHPKND</sequence>
<name>A0A2I8F0D1_9BURK</name>
<dbReference type="KEGG" id="pter:C2L65_35640"/>
<feature type="transmembrane region" description="Helical" evidence="1">
    <location>
        <begin position="360"/>
        <end position="380"/>
    </location>
</feature>
<dbReference type="RefSeq" id="WP_052426903.1">
    <property type="nucleotide sequence ID" value="NZ_CP026113.1"/>
</dbReference>
<dbReference type="OrthoDB" id="112250at2"/>
<dbReference type="AlphaFoldDB" id="A0A2I8F0D1"/>
<evidence type="ECO:0000256" key="1">
    <source>
        <dbReference type="SAM" id="Phobius"/>
    </source>
</evidence>
<reference evidence="2 3" key="1">
    <citation type="submission" date="2018-01" db="EMBL/GenBank/DDBJ databases">
        <title>Species boundaries and ecological features among Paraburkholderia terrae DSMZ17804T, P. hospita DSMZ17164T and P. caribensis DSMZ13236T.</title>
        <authorList>
            <person name="Pratama A.A."/>
        </authorList>
    </citation>
    <scope>NUCLEOTIDE SEQUENCE [LARGE SCALE GENOMIC DNA]</scope>
    <source>
        <strain evidence="2 3">DSM 17804</strain>
    </source>
</reference>
<evidence type="ECO:0000313" key="2">
    <source>
        <dbReference type="EMBL" id="AUT64941.1"/>
    </source>
</evidence>
<protein>
    <recommendedName>
        <fullName evidence="4">Transmembrane protein</fullName>
    </recommendedName>
</protein>